<dbReference type="GeneID" id="7825817"/>
<evidence type="ECO:0000256" key="11">
    <source>
        <dbReference type="SAM" id="MobiDB-lite"/>
    </source>
</evidence>
<gene>
    <name evidence="13" type="ORF">TTHERM_00196190</name>
</gene>
<organism evidence="13 14">
    <name type="scientific">Tetrahymena thermophila (strain SB210)</name>
    <dbReference type="NCBI Taxonomy" id="312017"/>
    <lineage>
        <taxon>Eukaryota</taxon>
        <taxon>Sar</taxon>
        <taxon>Alveolata</taxon>
        <taxon>Ciliophora</taxon>
        <taxon>Intramacronucleata</taxon>
        <taxon>Oligohymenophorea</taxon>
        <taxon>Hymenostomatida</taxon>
        <taxon>Tetrahymenina</taxon>
        <taxon>Tetrahymenidae</taxon>
        <taxon>Tetrahymena</taxon>
    </lineage>
</organism>
<evidence type="ECO:0000313" key="13">
    <source>
        <dbReference type="EMBL" id="EAR97028.3"/>
    </source>
</evidence>
<evidence type="ECO:0000256" key="7">
    <source>
        <dbReference type="ARBA" id="ARBA00023273"/>
    </source>
</evidence>
<dbReference type="Proteomes" id="UP000009168">
    <property type="component" value="Unassembled WGS sequence"/>
</dbReference>
<dbReference type="eggNOG" id="ENOG502QQ39">
    <property type="taxonomic scope" value="Eukaryota"/>
</dbReference>
<keyword evidence="2" id="KW-0963">Cytoplasm</keyword>
<dbReference type="Pfam" id="PF25828">
    <property type="entry name" value="CC_Cfap43"/>
    <property type="match status" value="3"/>
</dbReference>
<dbReference type="InterPro" id="IPR015943">
    <property type="entry name" value="WD40/YVTN_repeat-like_dom_sf"/>
</dbReference>
<comment type="subcellular location">
    <subcellularLocation>
        <location evidence="1">Cytoplasm</location>
        <location evidence="1">Cytoskeleton</location>
        <location evidence="1">Cilium axoneme</location>
    </subcellularLocation>
</comment>
<dbReference type="PANTHER" id="PTHR14885">
    <property type="entry name" value="CILIA- AND FLAGELLA-ASSOCIATED PROTEIN 43-RELATED"/>
    <property type="match status" value="1"/>
</dbReference>
<dbReference type="OrthoDB" id="64353at2759"/>
<protein>
    <recommendedName>
        <fullName evidence="9">Cilia- and flagella-associated protein 43</fullName>
    </recommendedName>
</protein>
<dbReference type="InterPro" id="IPR056296">
    <property type="entry name" value="Cfap43_N"/>
</dbReference>
<dbReference type="Pfam" id="PF00400">
    <property type="entry name" value="WD40"/>
    <property type="match status" value="1"/>
</dbReference>
<feature type="coiled-coil region" evidence="10">
    <location>
        <begin position="1543"/>
        <end position="1602"/>
    </location>
</feature>
<reference evidence="14" key="1">
    <citation type="journal article" date="2006" name="PLoS Biol.">
        <title>Macronuclear genome sequence of the ciliate Tetrahymena thermophila, a model eukaryote.</title>
        <authorList>
            <person name="Eisen J.A."/>
            <person name="Coyne R.S."/>
            <person name="Wu M."/>
            <person name="Wu D."/>
            <person name="Thiagarajan M."/>
            <person name="Wortman J.R."/>
            <person name="Badger J.H."/>
            <person name="Ren Q."/>
            <person name="Amedeo P."/>
            <person name="Jones K.M."/>
            <person name="Tallon L.J."/>
            <person name="Delcher A.L."/>
            <person name="Salzberg S.L."/>
            <person name="Silva J.C."/>
            <person name="Haas B.J."/>
            <person name="Majoros W.H."/>
            <person name="Farzad M."/>
            <person name="Carlton J.M."/>
            <person name="Smith R.K. Jr."/>
            <person name="Garg J."/>
            <person name="Pearlman R.E."/>
            <person name="Karrer K.M."/>
            <person name="Sun L."/>
            <person name="Manning G."/>
            <person name="Elde N.C."/>
            <person name="Turkewitz A.P."/>
            <person name="Asai D.J."/>
            <person name="Wilkes D.E."/>
            <person name="Wang Y."/>
            <person name="Cai H."/>
            <person name="Collins K."/>
            <person name="Stewart B.A."/>
            <person name="Lee S.R."/>
            <person name="Wilamowska K."/>
            <person name="Weinberg Z."/>
            <person name="Ruzzo W.L."/>
            <person name="Wloga D."/>
            <person name="Gaertig J."/>
            <person name="Frankel J."/>
            <person name="Tsao C.-C."/>
            <person name="Gorovsky M.A."/>
            <person name="Keeling P.J."/>
            <person name="Waller R.F."/>
            <person name="Patron N.J."/>
            <person name="Cherry J.M."/>
            <person name="Stover N.A."/>
            <person name="Krieger C.J."/>
            <person name="del Toro C."/>
            <person name="Ryder H.F."/>
            <person name="Williamson S.C."/>
            <person name="Barbeau R.A."/>
            <person name="Hamilton E.P."/>
            <person name="Orias E."/>
        </authorList>
    </citation>
    <scope>NUCLEOTIDE SEQUENCE [LARGE SCALE GENOMIC DNA]</scope>
    <source>
        <strain evidence="14">SB210</strain>
    </source>
</reference>
<name>Q23K15_TETTS</name>
<dbReference type="EMBL" id="GG662673">
    <property type="protein sequence ID" value="EAR97028.3"/>
    <property type="molecule type" value="Genomic_DNA"/>
</dbReference>
<dbReference type="GO" id="GO:0005930">
    <property type="term" value="C:axoneme"/>
    <property type="evidence" value="ECO:0007669"/>
    <property type="project" value="UniProtKB-SubCell"/>
</dbReference>
<keyword evidence="5 10" id="KW-0175">Coiled coil</keyword>
<dbReference type="HOGENOM" id="CLU_243392_0_0_1"/>
<keyword evidence="4" id="KW-0677">Repeat</keyword>
<evidence type="ECO:0000313" key="14">
    <source>
        <dbReference type="Proteomes" id="UP000009168"/>
    </source>
</evidence>
<dbReference type="InParanoid" id="Q23K15"/>
<evidence type="ECO:0000256" key="1">
    <source>
        <dbReference type="ARBA" id="ARBA00004430"/>
    </source>
</evidence>
<dbReference type="InterPro" id="IPR036322">
    <property type="entry name" value="WD40_repeat_dom_sf"/>
</dbReference>
<evidence type="ECO:0000256" key="3">
    <source>
        <dbReference type="ARBA" id="ARBA00022574"/>
    </source>
</evidence>
<keyword evidence="6" id="KW-0206">Cytoskeleton</keyword>
<feature type="compositionally biased region" description="Basic and acidic residues" evidence="11">
    <location>
        <begin position="943"/>
        <end position="964"/>
    </location>
</feature>
<evidence type="ECO:0000259" key="12">
    <source>
        <dbReference type="Pfam" id="PF23185"/>
    </source>
</evidence>
<feature type="coiled-coil region" evidence="10">
    <location>
        <begin position="1144"/>
        <end position="1189"/>
    </location>
</feature>
<dbReference type="RefSeq" id="XP_001017273.3">
    <property type="nucleotide sequence ID" value="XM_001017273.3"/>
</dbReference>
<accession>Q23K15</accession>
<feature type="coiled-coil region" evidence="10">
    <location>
        <begin position="1640"/>
        <end position="1667"/>
    </location>
</feature>
<sequence length="1678" mass="197684">MSIYESFSYNGSPFQLVFNDTIGFIQGSTLVLWDLATDKKDYIHSQKNGFQSFVAHPKKGIIVVAEYSLNPKVFIYSYPQKKLLRTLENVSELEIIQMDISFDGKKLLVVNGVPKFEIQVYDLETGQRLSGTNSSIPLRNKFIKAQFSPSKDTTFCVLYENNLVLCEIFPSFEVDQNSQEVLQNIRIDQNNKISEKSTFKNFIWDEQNNIYLADEYFVRYLNGTDLSEIMNKDCEYLVEFFVLTQKHLIIILQNGKFEWIYKYDPANLNEDEIKPFKLEKTYLYDEEKLVNILYNQTYSKLYAGSNQGSIIIFPVEGETFDIEEEEEQQDKENENHSDNEDESREIEIQTEKKGPYPFSPIVFIRELENQNVVITVTQNSYIYFWDIEKKIQVSTFKLNCTIVCGDIHPNSKTLILGSSSGVIRILDISNLNGVHLLKQIKVLKDKPVSNLHFNPDGSMFFVSSTESKKIYLINSTKYNIIGYIALPAKVNTACWNTSQKLVIPTHKNVLFVLLNYFLISLIVPDATYQNKDQLKIDNDVCPVYARKIDPDMNHIAVNQVTGDILMTGKDKIVKRYKQPEELYAKMDTRIKVGGAPIEEQDGHPLPTNAMIISDQFNLLITGGQDGSIYLRNLEKLSEFQQIKSHNWKINGVSTLDFSKKYKLLYSGGYDGSFFAWSLDKVSFQNIQRNYEILREDVNIQDLPDEKVMHYQKVLEEELIKSKKEVNEQSKKVIEEGLKKIQNKLLELLDHNKNEAEELEKLERDDFVIDIDTKNKILDSGKQQRKQIKETAKRENLKQEIIHSKIKEKTWDQMAVQLKGINGLKSKYLVYNYHIRKRTADEERKLKIVKDLRRIEIREQKARKEAKDQVLKEIIPVEDLIKKPEEYIINAGPGKQKLVLIDYEKKEETKDDKNKGAGTTQTGPAGQTAGQGFGGRARHGAAQAKKEEKKVEEVHHEEKEKKEVEEKEEEKKDEDDLGEWDFLYGAFELFTNNRKRNQIIILQNIIFKVKEEFNKEFDKMMQQRQVQVDMIAEKNKRIQEILHELHKEEEIFEPNKNILENPERVLEVDPSEIAFKKFLTREEREKIERDRLREEERQRALKQDDAGVRALKDMMGGTLEEKKENPLDEGLEMEEWMNKPLEEMNEEERVRFKEYEVKKQRLEEEKEKIRKNLENELKKLKSDVNEICQKFDEKLLLTFKRKLEFDYRVYEQELYIVKLAQQILKQQNIIIQLDQYDVTINKLTDQVRKGQANREILHEFKQEVDQNKNKLQDQYQNSLNVKPSYGVDPNKIRNIWVYAFEEQKKDERKKKEIEDKIMNDPKYRNELQKLDPFIELNKKEIKKKLDGIFDSYVDDIREKITNMQMFEKQNEEHGVKFIKDVLQQRFQFKKELDQSEVEFRDINNSITNFENDLFALQQKLKEQKSEQRAHIQALKKGKSNIELIIRFKQGFVEIPSDKPVPSITDAILIPRDEIEKKNKRIDQEGKKKIRLMEDIKNIKFEVAEAEYDLKKRDLNEQKVRCSTREVQLLRVKKEMQVALTKKDMRLNESALKNLQEQIEKVKQATDKLVNIYEKKCKKIDEQIEFIRRENEQLRAQGVSLRNTVQQEEKFSATMFKKNQQQGADDKTDFEAYDKFKQIMNNRQLFTRVKRQTEEIELLREELGKLKARTFANFTAVQKY</sequence>
<dbReference type="PANTHER" id="PTHR14885:SF1">
    <property type="entry name" value="CILIA- AND FLAGELLA-ASSOCIATED PROTEIN 43"/>
    <property type="match status" value="1"/>
</dbReference>
<dbReference type="GO" id="GO:0060271">
    <property type="term" value="P:cilium assembly"/>
    <property type="evidence" value="ECO:0007669"/>
    <property type="project" value="TreeGrafter"/>
</dbReference>
<evidence type="ECO:0000256" key="9">
    <source>
        <dbReference type="ARBA" id="ARBA00023662"/>
    </source>
</evidence>
<feature type="region of interest" description="Disordered" evidence="11">
    <location>
        <begin position="323"/>
        <end position="349"/>
    </location>
</feature>
<proteinExistence type="inferred from homology"/>
<dbReference type="Pfam" id="PF23185">
    <property type="entry name" value="CFAP43_N"/>
    <property type="match status" value="1"/>
</dbReference>
<dbReference type="KEGG" id="tet:TTHERM_00196190"/>
<dbReference type="STRING" id="312017.Q23K15"/>
<keyword evidence="3" id="KW-0853">WD repeat</keyword>
<dbReference type="SUPFAM" id="SSF69322">
    <property type="entry name" value="Tricorn protease domain 2"/>
    <property type="match status" value="1"/>
</dbReference>
<dbReference type="InterPro" id="IPR001680">
    <property type="entry name" value="WD40_rpt"/>
</dbReference>
<dbReference type="SUPFAM" id="SSF50978">
    <property type="entry name" value="WD40 repeat-like"/>
    <property type="match status" value="1"/>
</dbReference>
<dbReference type="Gene3D" id="2.130.10.10">
    <property type="entry name" value="YVTN repeat-like/Quinoprotein amine dehydrogenase"/>
    <property type="match status" value="3"/>
</dbReference>
<feature type="coiled-coil region" evidence="10">
    <location>
        <begin position="711"/>
        <end position="764"/>
    </location>
</feature>
<feature type="coiled-coil region" evidence="10">
    <location>
        <begin position="1391"/>
        <end position="1425"/>
    </location>
</feature>
<evidence type="ECO:0000256" key="4">
    <source>
        <dbReference type="ARBA" id="ARBA00022737"/>
    </source>
</evidence>
<keyword evidence="7" id="KW-0966">Cell projection</keyword>
<evidence type="ECO:0000256" key="5">
    <source>
        <dbReference type="ARBA" id="ARBA00023054"/>
    </source>
</evidence>
<comment type="similarity">
    <text evidence="8">Belongs to the CFAP43 family.</text>
</comment>
<evidence type="ECO:0000256" key="2">
    <source>
        <dbReference type="ARBA" id="ARBA00022490"/>
    </source>
</evidence>
<evidence type="ECO:0000256" key="10">
    <source>
        <dbReference type="SAM" id="Coils"/>
    </source>
</evidence>
<feature type="domain" description="Cfap43 N-terminal" evidence="12">
    <location>
        <begin position="57"/>
        <end position="164"/>
    </location>
</feature>
<dbReference type="SMART" id="SM00320">
    <property type="entry name" value="WD40"/>
    <property type="match status" value="6"/>
</dbReference>
<feature type="compositionally biased region" description="Low complexity" evidence="11">
    <location>
        <begin position="915"/>
        <end position="927"/>
    </location>
</feature>
<evidence type="ECO:0000256" key="6">
    <source>
        <dbReference type="ARBA" id="ARBA00023212"/>
    </source>
</evidence>
<evidence type="ECO:0000256" key="8">
    <source>
        <dbReference type="ARBA" id="ARBA00023605"/>
    </source>
</evidence>
<feature type="region of interest" description="Disordered" evidence="11">
    <location>
        <begin position="908"/>
        <end position="971"/>
    </location>
</feature>
<keyword evidence="14" id="KW-1185">Reference proteome</keyword>